<protein>
    <recommendedName>
        <fullName evidence="2">Stage 0 sporulation protein A homolog</fullName>
    </recommendedName>
</protein>
<evidence type="ECO:0000256" key="8">
    <source>
        <dbReference type="ARBA" id="ARBA00023163"/>
    </source>
</evidence>
<keyword evidence="7" id="KW-0238">DNA-binding</keyword>
<dbReference type="PANTHER" id="PTHR42713">
    <property type="entry name" value="HISTIDINE KINASE-RELATED"/>
    <property type="match status" value="1"/>
</dbReference>
<evidence type="ECO:0000256" key="5">
    <source>
        <dbReference type="ARBA" id="ARBA00023012"/>
    </source>
</evidence>
<accession>A0A4U8QBH9</accession>
<name>A0A4U8QBH9_9FIRM</name>
<dbReference type="Pfam" id="PF00072">
    <property type="entry name" value="Response_reg"/>
    <property type="match status" value="1"/>
</dbReference>
<comment type="caution">
    <text evidence="13">The sequence shown here is derived from an EMBL/GenBank/DDBJ whole genome shotgun (WGS) entry which is preliminary data.</text>
</comment>
<keyword evidence="3" id="KW-0963">Cytoplasm</keyword>
<dbReference type="InterPro" id="IPR018062">
    <property type="entry name" value="HTH_AraC-typ_CS"/>
</dbReference>
<evidence type="ECO:0000256" key="9">
    <source>
        <dbReference type="ARBA" id="ARBA00024867"/>
    </source>
</evidence>
<keyword evidence="5" id="KW-0902">Two-component regulatory system</keyword>
<comment type="function">
    <text evidence="9">May play the central regulatory role in sporulation. It may be an element of the effector pathway responsible for the activation of sporulation genes in response to nutritional stress. Spo0A may act in concert with spo0H (a sigma factor) to control the expression of some genes that are critical to the sporulation process.</text>
</comment>
<dbReference type="SMART" id="SM00342">
    <property type="entry name" value="HTH_ARAC"/>
    <property type="match status" value="1"/>
</dbReference>
<evidence type="ECO:0000256" key="7">
    <source>
        <dbReference type="ARBA" id="ARBA00023125"/>
    </source>
</evidence>
<dbReference type="CDD" id="cd17536">
    <property type="entry name" value="REC_YesN-like"/>
    <property type="match status" value="1"/>
</dbReference>
<dbReference type="GO" id="GO:0003700">
    <property type="term" value="F:DNA-binding transcription factor activity"/>
    <property type="evidence" value="ECO:0007669"/>
    <property type="project" value="InterPro"/>
</dbReference>
<dbReference type="GO" id="GO:0000160">
    <property type="term" value="P:phosphorelay signal transduction system"/>
    <property type="evidence" value="ECO:0007669"/>
    <property type="project" value="UniProtKB-KW"/>
</dbReference>
<feature type="modified residue" description="4-aspartylphosphate" evidence="10">
    <location>
        <position position="55"/>
    </location>
</feature>
<proteinExistence type="predicted"/>
<dbReference type="AlphaFoldDB" id="A0A4U8QBH9"/>
<dbReference type="Pfam" id="PF12833">
    <property type="entry name" value="HTH_18"/>
    <property type="match status" value="1"/>
</dbReference>
<evidence type="ECO:0000259" key="12">
    <source>
        <dbReference type="PROSITE" id="PS50110"/>
    </source>
</evidence>
<dbReference type="RefSeq" id="WP_161597271.1">
    <property type="nucleotide sequence ID" value="NZ_QGQD01000017.1"/>
</dbReference>
<organism evidence="13 14">
    <name type="scientific">Robinsoniella peoriensis</name>
    <dbReference type="NCBI Taxonomy" id="180332"/>
    <lineage>
        <taxon>Bacteria</taxon>
        <taxon>Bacillati</taxon>
        <taxon>Bacillota</taxon>
        <taxon>Clostridia</taxon>
        <taxon>Lachnospirales</taxon>
        <taxon>Lachnospiraceae</taxon>
        <taxon>Robinsoniella</taxon>
    </lineage>
</organism>
<evidence type="ECO:0000256" key="3">
    <source>
        <dbReference type="ARBA" id="ARBA00022490"/>
    </source>
</evidence>
<evidence type="ECO:0000256" key="1">
    <source>
        <dbReference type="ARBA" id="ARBA00004496"/>
    </source>
</evidence>
<dbReference type="InterPro" id="IPR051552">
    <property type="entry name" value="HptR"/>
</dbReference>
<dbReference type="PROSITE" id="PS50110">
    <property type="entry name" value="RESPONSE_REGULATORY"/>
    <property type="match status" value="1"/>
</dbReference>
<keyword evidence="4 10" id="KW-0597">Phosphoprotein</keyword>
<keyword evidence="14" id="KW-1185">Reference proteome</keyword>
<dbReference type="EMBL" id="QGQD01000017">
    <property type="protein sequence ID" value="TLD02367.1"/>
    <property type="molecule type" value="Genomic_DNA"/>
</dbReference>
<dbReference type="Proteomes" id="UP000306509">
    <property type="component" value="Unassembled WGS sequence"/>
</dbReference>
<dbReference type="PANTHER" id="PTHR42713:SF3">
    <property type="entry name" value="TRANSCRIPTIONAL REGULATORY PROTEIN HPTR"/>
    <property type="match status" value="1"/>
</dbReference>
<gene>
    <name evidence="13" type="ORF">DSM106044_00749</name>
</gene>
<dbReference type="SUPFAM" id="SSF52172">
    <property type="entry name" value="CheY-like"/>
    <property type="match status" value="1"/>
</dbReference>
<dbReference type="PRINTS" id="PR00032">
    <property type="entry name" value="HTHARAC"/>
</dbReference>
<dbReference type="InterPro" id="IPR001789">
    <property type="entry name" value="Sig_transdc_resp-reg_receiver"/>
</dbReference>
<dbReference type="GO" id="GO:0005737">
    <property type="term" value="C:cytoplasm"/>
    <property type="evidence" value="ECO:0007669"/>
    <property type="project" value="UniProtKB-SubCell"/>
</dbReference>
<dbReference type="STRING" id="180332.GCA_000797495_00218"/>
<comment type="subcellular location">
    <subcellularLocation>
        <location evidence="1">Cytoplasm</location>
    </subcellularLocation>
</comment>
<dbReference type="GO" id="GO:0043565">
    <property type="term" value="F:sequence-specific DNA binding"/>
    <property type="evidence" value="ECO:0007669"/>
    <property type="project" value="InterPro"/>
</dbReference>
<evidence type="ECO:0000259" key="11">
    <source>
        <dbReference type="PROSITE" id="PS01124"/>
    </source>
</evidence>
<evidence type="ECO:0000313" key="13">
    <source>
        <dbReference type="EMBL" id="TLD02367.1"/>
    </source>
</evidence>
<sequence length="519" mass="60149">MMKVIVVEDEPAILAGIVRMIENLELDMEVRGCYRNGEQALAGMEIDQPDILVTDIRMPVMNGLELIEEAQKRYEGIEYVVLSGFSEFAYAKEAIRFGVDSYILKPPVQCELQETLKRLSEKIEKRKQKELCEELQNAIFNGMYDRTVLEKGFKDYNCCYLLLVCVGAFSMRSETFIRPPSEIWNSGFIREKLKGKADKDWRYYIFDSKAGNEKLVFLASKDDSIVPVKHLVNQLSGYEKLLEMPVNIVLSEAFTDTKELGKKYRDIRFCMSNQALIGRSHMTIMGEEVLPEAYIAIGNQEKNRLSSLLEKDDFKGIIQCFEQLCRQWKKNKITQINCEFSMKYFMSEIYRNYPGLQQDYTMEQLLYEVEAIIGGTLSYEGLQDSMKSLIEKIGEKARKSMQNKTLEDVVELLYEYICTQYAQGLTVEEFASKYGYNATYVANQFTAIKKISPNRLVTNLRMNKAKELLQSSDYRLKDIAEMIGYHDVSYFSRIFKESVGISPRQYRDDVDKQQDLHKV</sequence>
<evidence type="ECO:0000256" key="10">
    <source>
        <dbReference type="PROSITE-ProRule" id="PRU00169"/>
    </source>
</evidence>
<dbReference type="PROSITE" id="PS01124">
    <property type="entry name" value="HTH_ARAC_FAMILY_2"/>
    <property type="match status" value="1"/>
</dbReference>
<dbReference type="PROSITE" id="PS00041">
    <property type="entry name" value="HTH_ARAC_FAMILY_1"/>
    <property type="match status" value="1"/>
</dbReference>
<evidence type="ECO:0000256" key="6">
    <source>
        <dbReference type="ARBA" id="ARBA00023015"/>
    </source>
</evidence>
<dbReference type="Gene3D" id="3.40.50.2300">
    <property type="match status" value="1"/>
</dbReference>
<dbReference type="InterPro" id="IPR018060">
    <property type="entry name" value="HTH_AraC"/>
</dbReference>
<keyword evidence="6" id="KW-0805">Transcription regulation</keyword>
<dbReference type="InterPro" id="IPR020449">
    <property type="entry name" value="Tscrpt_reg_AraC-type_HTH"/>
</dbReference>
<evidence type="ECO:0000313" key="14">
    <source>
        <dbReference type="Proteomes" id="UP000306509"/>
    </source>
</evidence>
<evidence type="ECO:0000256" key="2">
    <source>
        <dbReference type="ARBA" id="ARBA00018672"/>
    </source>
</evidence>
<dbReference type="InterPro" id="IPR011006">
    <property type="entry name" value="CheY-like_superfamily"/>
</dbReference>
<evidence type="ECO:0000256" key="4">
    <source>
        <dbReference type="ARBA" id="ARBA00022553"/>
    </source>
</evidence>
<dbReference type="Gene3D" id="1.10.10.60">
    <property type="entry name" value="Homeodomain-like"/>
    <property type="match status" value="1"/>
</dbReference>
<keyword evidence="8" id="KW-0804">Transcription</keyword>
<dbReference type="InterPro" id="IPR009057">
    <property type="entry name" value="Homeodomain-like_sf"/>
</dbReference>
<feature type="domain" description="Response regulatory" evidence="12">
    <location>
        <begin position="3"/>
        <end position="120"/>
    </location>
</feature>
<feature type="domain" description="HTH araC/xylS-type" evidence="11">
    <location>
        <begin position="411"/>
        <end position="509"/>
    </location>
</feature>
<dbReference type="SUPFAM" id="SSF46689">
    <property type="entry name" value="Homeodomain-like"/>
    <property type="match status" value="1"/>
</dbReference>
<dbReference type="SMART" id="SM00448">
    <property type="entry name" value="REC"/>
    <property type="match status" value="1"/>
</dbReference>
<reference evidence="13 14" key="1">
    <citation type="journal article" date="2019" name="Anaerobe">
        <title>Detection of Robinsoniella peoriensis in multiple bone samples of a trauma patient.</title>
        <authorList>
            <person name="Schrottner P."/>
            <person name="Hartwich K."/>
            <person name="Bunk B."/>
            <person name="Schober I."/>
            <person name="Helbig S."/>
            <person name="Rudolph W.W."/>
            <person name="Gunzer F."/>
        </authorList>
    </citation>
    <scope>NUCLEOTIDE SEQUENCE [LARGE SCALE GENOMIC DNA]</scope>
    <source>
        <strain evidence="13 14">DSM 106044</strain>
    </source>
</reference>